<gene>
    <name evidence="1" type="ORF">GCM10011584_09650</name>
</gene>
<protein>
    <submittedName>
        <fullName evidence="1">Uncharacterized protein</fullName>
    </submittedName>
</protein>
<dbReference type="RefSeq" id="WP_188782799.1">
    <property type="nucleotide sequence ID" value="NZ_BMNI01000001.1"/>
</dbReference>
<proteinExistence type="predicted"/>
<accession>A0ABQ2N8X0</accession>
<organism evidence="1 2">
    <name type="scientific">Nocardioides phosphati</name>
    <dbReference type="NCBI Taxonomy" id="1867775"/>
    <lineage>
        <taxon>Bacteria</taxon>
        <taxon>Bacillati</taxon>
        <taxon>Actinomycetota</taxon>
        <taxon>Actinomycetes</taxon>
        <taxon>Propionibacteriales</taxon>
        <taxon>Nocardioidaceae</taxon>
        <taxon>Nocardioides</taxon>
    </lineage>
</organism>
<name>A0ABQ2N8X0_9ACTN</name>
<sequence>MLKNDGTTLSLDTITLTEPAPDTYRAAWATISGLPDALDLADALGCIPQEFR</sequence>
<comment type="caution">
    <text evidence="1">The sequence shown here is derived from an EMBL/GenBank/DDBJ whole genome shotgun (WGS) entry which is preliminary data.</text>
</comment>
<reference evidence="2" key="1">
    <citation type="journal article" date="2019" name="Int. J. Syst. Evol. Microbiol.">
        <title>The Global Catalogue of Microorganisms (GCM) 10K type strain sequencing project: providing services to taxonomists for standard genome sequencing and annotation.</title>
        <authorList>
            <consortium name="The Broad Institute Genomics Platform"/>
            <consortium name="The Broad Institute Genome Sequencing Center for Infectious Disease"/>
            <person name="Wu L."/>
            <person name="Ma J."/>
        </authorList>
    </citation>
    <scope>NUCLEOTIDE SEQUENCE [LARGE SCALE GENOMIC DNA]</scope>
    <source>
        <strain evidence="2">CGMCC 4.7371</strain>
    </source>
</reference>
<dbReference type="Proteomes" id="UP000655410">
    <property type="component" value="Unassembled WGS sequence"/>
</dbReference>
<evidence type="ECO:0000313" key="1">
    <source>
        <dbReference type="EMBL" id="GGO86702.1"/>
    </source>
</evidence>
<keyword evidence="2" id="KW-1185">Reference proteome</keyword>
<evidence type="ECO:0000313" key="2">
    <source>
        <dbReference type="Proteomes" id="UP000655410"/>
    </source>
</evidence>
<dbReference type="EMBL" id="BMNI01000001">
    <property type="protein sequence ID" value="GGO86702.1"/>
    <property type="molecule type" value="Genomic_DNA"/>
</dbReference>